<protein>
    <submittedName>
        <fullName evidence="7">Sodium:calcium antiporter</fullName>
    </submittedName>
</protein>
<evidence type="ECO:0000313" key="8">
    <source>
        <dbReference type="Proteomes" id="UP001144280"/>
    </source>
</evidence>
<dbReference type="Pfam" id="PF01699">
    <property type="entry name" value="Na_Ca_ex"/>
    <property type="match status" value="2"/>
</dbReference>
<dbReference type="Gene3D" id="1.20.1420.30">
    <property type="entry name" value="NCX, central ion-binding region"/>
    <property type="match status" value="1"/>
</dbReference>
<dbReference type="InterPro" id="IPR044880">
    <property type="entry name" value="NCX_ion-bd_dom_sf"/>
</dbReference>
<dbReference type="EMBL" id="BSDI01000017">
    <property type="protein sequence ID" value="GLH98570.1"/>
    <property type="molecule type" value="Genomic_DNA"/>
</dbReference>
<feature type="domain" description="Sodium/calcium exchanger membrane region" evidence="6">
    <location>
        <begin position="188"/>
        <end position="320"/>
    </location>
</feature>
<evidence type="ECO:0000256" key="3">
    <source>
        <dbReference type="ARBA" id="ARBA00022989"/>
    </source>
</evidence>
<feature type="transmembrane region" description="Helical" evidence="5">
    <location>
        <begin position="309"/>
        <end position="324"/>
    </location>
</feature>
<dbReference type="NCBIfam" id="TIGR00367">
    <property type="entry name" value="calcium/sodium antiporter"/>
    <property type="match status" value="1"/>
</dbReference>
<reference evidence="7" key="1">
    <citation type="submission" date="2022-12" db="EMBL/GenBank/DDBJ databases">
        <title>New Phytohabitans aurantiacus sp. RD004123 nov., an actinomycete isolated from soil.</title>
        <authorList>
            <person name="Triningsih D.W."/>
            <person name="Harunari E."/>
            <person name="Igarashi Y."/>
        </authorList>
    </citation>
    <scope>NUCLEOTIDE SEQUENCE</scope>
    <source>
        <strain evidence="7">RD004123</strain>
    </source>
</reference>
<dbReference type="PANTHER" id="PTHR10846">
    <property type="entry name" value="SODIUM/POTASSIUM/CALCIUM EXCHANGER"/>
    <property type="match status" value="1"/>
</dbReference>
<proteinExistence type="predicted"/>
<evidence type="ECO:0000256" key="5">
    <source>
        <dbReference type="SAM" id="Phobius"/>
    </source>
</evidence>
<evidence type="ECO:0000256" key="4">
    <source>
        <dbReference type="ARBA" id="ARBA00023136"/>
    </source>
</evidence>
<feature type="transmembrane region" description="Helical" evidence="5">
    <location>
        <begin position="78"/>
        <end position="98"/>
    </location>
</feature>
<keyword evidence="4 5" id="KW-0472">Membrane</keyword>
<dbReference type="Proteomes" id="UP001144280">
    <property type="component" value="Unassembled WGS sequence"/>
</dbReference>
<organism evidence="7 8">
    <name type="scientific">Phytohabitans aurantiacus</name>
    <dbReference type="NCBI Taxonomy" id="3016789"/>
    <lineage>
        <taxon>Bacteria</taxon>
        <taxon>Bacillati</taxon>
        <taxon>Actinomycetota</taxon>
        <taxon>Actinomycetes</taxon>
        <taxon>Micromonosporales</taxon>
        <taxon>Micromonosporaceae</taxon>
    </lineage>
</organism>
<keyword evidence="8" id="KW-1185">Reference proteome</keyword>
<gene>
    <name evidence="7" type="ORF">Pa4123_38450</name>
</gene>
<keyword evidence="3 5" id="KW-1133">Transmembrane helix</keyword>
<dbReference type="InterPro" id="IPR004481">
    <property type="entry name" value="K/Na/Ca-exchanger"/>
</dbReference>
<evidence type="ECO:0000256" key="1">
    <source>
        <dbReference type="ARBA" id="ARBA00004141"/>
    </source>
</evidence>
<feature type="transmembrane region" description="Helical" evidence="5">
    <location>
        <begin position="187"/>
        <end position="210"/>
    </location>
</feature>
<dbReference type="InterPro" id="IPR004837">
    <property type="entry name" value="NaCa_Exmemb"/>
</dbReference>
<keyword evidence="2 5" id="KW-0812">Transmembrane</keyword>
<dbReference type="RefSeq" id="WP_281897590.1">
    <property type="nucleotide sequence ID" value="NZ_BSDI01000017.1"/>
</dbReference>
<evidence type="ECO:0000256" key="2">
    <source>
        <dbReference type="ARBA" id="ARBA00022692"/>
    </source>
</evidence>
<comment type="subcellular location">
    <subcellularLocation>
        <location evidence="1">Membrane</location>
        <topology evidence="1">Multi-pass membrane protein</topology>
    </subcellularLocation>
</comment>
<feature type="transmembrane region" description="Helical" evidence="5">
    <location>
        <begin position="251"/>
        <end position="272"/>
    </location>
</feature>
<sequence>MVTQILLAAVGLALLTVAADHLVLGSSRLATRLRIPPVVVGVVVIGLGTSAPEFLVSGVAAARGDAGIAVGNIVGSNILNLTLILGVAALVAPVAVTSALVRREVPLAVAAMVVFAFLAWAGLSPLTGAVLTVLAVAAVLLLLRWAGHGRAEMGLASEVQEFTASPATVDVPVPASRLRGWVEPVRALAALLAVLAGAQLLVGNAAAIAADFGVSQVIIGFTLVAVGTSLPELVTALAAQRRGESDLVVGNLFGSNLFNSLIGGAIVGFASAGTPAKAGVALLVTMILSGGLAWALLRRGLILNRVEGAALLAAYIVTLPLLLFP</sequence>
<evidence type="ECO:0000259" key="6">
    <source>
        <dbReference type="Pfam" id="PF01699"/>
    </source>
</evidence>
<feature type="transmembrane region" description="Helical" evidence="5">
    <location>
        <begin position="278"/>
        <end position="297"/>
    </location>
</feature>
<evidence type="ECO:0000313" key="7">
    <source>
        <dbReference type="EMBL" id="GLH98570.1"/>
    </source>
</evidence>
<name>A0ABQ5QWB0_9ACTN</name>
<feature type="transmembrane region" description="Helical" evidence="5">
    <location>
        <begin position="105"/>
        <end position="123"/>
    </location>
</feature>
<feature type="domain" description="Sodium/calcium exchanger membrane region" evidence="6">
    <location>
        <begin position="5"/>
        <end position="142"/>
    </location>
</feature>
<comment type="caution">
    <text evidence="7">The sequence shown here is derived from an EMBL/GenBank/DDBJ whole genome shotgun (WGS) entry which is preliminary data.</text>
</comment>
<dbReference type="PANTHER" id="PTHR10846:SF8">
    <property type="entry name" value="INNER MEMBRANE PROTEIN YRBG"/>
    <property type="match status" value="1"/>
</dbReference>
<accession>A0ABQ5QWB0</accession>
<feature type="transmembrane region" description="Helical" evidence="5">
    <location>
        <begin position="216"/>
        <end position="239"/>
    </location>
</feature>